<reference evidence="1" key="1">
    <citation type="submission" date="2023-11" db="EMBL/GenBank/DDBJ databases">
        <authorList>
            <person name="De Vega J J."/>
            <person name="De Vega J J."/>
        </authorList>
    </citation>
    <scope>NUCLEOTIDE SEQUENCE</scope>
</reference>
<proteinExistence type="predicted"/>
<evidence type="ECO:0000313" key="1">
    <source>
        <dbReference type="EMBL" id="CAK5272704.1"/>
    </source>
</evidence>
<dbReference type="Pfam" id="PF04749">
    <property type="entry name" value="PLAC8"/>
    <property type="match status" value="1"/>
</dbReference>
<evidence type="ECO:0000313" key="2">
    <source>
        <dbReference type="Proteomes" id="UP001295794"/>
    </source>
</evidence>
<organism evidence="1 2">
    <name type="scientific">Mycena citricolor</name>
    <dbReference type="NCBI Taxonomy" id="2018698"/>
    <lineage>
        <taxon>Eukaryota</taxon>
        <taxon>Fungi</taxon>
        <taxon>Dikarya</taxon>
        <taxon>Basidiomycota</taxon>
        <taxon>Agaricomycotina</taxon>
        <taxon>Agaricomycetes</taxon>
        <taxon>Agaricomycetidae</taxon>
        <taxon>Agaricales</taxon>
        <taxon>Marasmiineae</taxon>
        <taxon>Mycenaceae</taxon>
        <taxon>Mycena</taxon>
    </lineage>
</organism>
<keyword evidence="2" id="KW-1185">Reference proteome</keyword>
<dbReference type="Proteomes" id="UP001295794">
    <property type="component" value="Unassembled WGS sequence"/>
</dbReference>
<comment type="caution">
    <text evidence="1">The sequence shown here is derived from an EMBL/GenBank/DDBJ whole genome shotgun (WGS) entry which is preliminary data.</text>
</comment>
<gene>
    <name evidence="1" type="ORF">MYCIT1_LOCUS18544</name>
</gene>
<dbReference type="InterPro" id="IPR006461">
    <property type="entry name" value="PLAC_motif_containing"/>
</dbReference>
<dbReference type="AlphaFoldDB" id="A0AAD2HD76"/>
<evidence type="ECO:0008006" key="3">
    <source>
        <dbReference type="Google" id="ProtNLM"/>
    </source>
</evidence>
<accession>A0AAD2HD76</accession>
<sequence>MAYQNQQPYMSQQPMPTMGMQVGAGGNRNAANKPLNSSGKREWSEGLCGCFGACGTFCGACFCPCIYYGKNRQRLAHLTNKGTPHPDGGSCCSGMCWAHCCLTSFGGWGFILQCLNRGDTRERYGIEGGGCGDCCASFWCASCDITQVSREIELEEQSLMGNKY</sequence>
<name>A0AAD2HD76_9AGAR</name>
<protein>
    <recommendedName>
        <fullName evidence="3">PLAC8-domain-containing protein</fullName>
    </recommendedName>
</protein>
<dbReference type="EMBL" id="CAVNYO010000184">
    <property type="protein sequence ID" value="CAK5272704.1"/>
    <property type="molecule type" value="Genomic_DNA"/>
</dbReference>
<dbReference type="PANTHER" id="PTHR15907">
    <property type="entry name" value="DUF614 FAMILY PROTEIN-RELATED"/>
    <property type="match status" value="1"/>
</dbReference>
<dbReference type="NCBIfam" id="TIGR01571">
    <property type="entry name" value="A_thal_Cys_rich"/>
    <property type="match status" value="1"/>
</dbReference>